<keyword evidence="7" id="KW-0813">Transport</keyword>
<feature type="transmembrane region" description="Helical" evidence="27">
    <location>
        <begin position="757"/>
        <end position="782"/>
    </location>
</feature>
<evidence type="ECO:0000256" key="2">
    <source>
        <dbReference type="ARBA" id="ARBA00004141"/>
    </source>
</evidence>
<evidence type="ECO:0000256" key="4">
    <source>
        <dbReference type="ARBA" id="ARBA00006270"/>
    </source>
</evidence>
<evidence type="ECO:0000256" key="18">
    <source>
        <dbReference type="ARBA" id="ARBA00022963"/>
    </source>
</evidence>
<evidence type="ECO:0000256" key="19">
    <source>
        <dbReference type="ARBA" id="ARBA00022989"/>
    </source>
</evidence>
<evidence type="ECO:0000256" key="6">
    <source>
        <dbReference type="ARBA" id="ARBA00011984"/>
    </source>
</evidence>
<comment type="cofactor">
    <cofactor evidence="1">
        <name>Mg(2+)</name>
        <dbReference type="ChEBI" id="CHEBI:18420"/>
    </cofactor>
</comment>
<dbReference type="EC" id="3.6.5.2" evidence="6"/>
<evidence type="ECO:0000256" key="21">
    <source>
        <dbReference type="ARBA" id="ARBA00023134"/>
    </source>
</evidence>
<gene>
    <name evidence="29" type="ORF">KC01_LOCUS29525</name>
</gene>
<dbReference type="PROSITE" id="PS51419">
    <property type="entry name" value="RAB"/>
    <property type="match status" value="1"/>
</dbReference>
<keyword evidence="17" id="KW-0653">Protein transport</keyword>
<dbReference type="Pfam" id="PF13091">
    <property type="entry name" value="PLDc_2"/>
    <property type="match status" value="1"/>
</dbReference>
<keyword evidence="16" id="KW-0460">Magnesium</keyword>
<keyword evidence="18" id="KW-0443">Lipid metabolism</keyword>
<evidence type="ECO:0000256" key="25">
    <source>
        <dbReference type="ARBA" id="ARBA00047660"/>
    </source>
</evidence>
<dbReference type="InterPro" id="IPR018499">
    <property type="entry name" value="Tetraspanin/Peripherin"/>
</dbReference>
<dbReference type="GO" id="GO:0016042">
    <property type="term" value="P:lipid catabolic process"/>
    <property type="evidence" value="ECO:0007669"/>
    <property type="project" value="UniProtKB-KW"/>
</dbReference>
<dbReference type="AlphaFoldDB" id="A0AAV2LM35"/>
<dbReference type="SUPFAM" id="SSF56024">
    <property type="entry name" value="Phospholipase D/nuclease"/>
    <property type="match status" value="1"/>
</dbReference>
<keyword evidence="20" id="KW-0007">Acetylation</keyword>
<dbReference type="Gene3D" id="3.30.870.10">
    <property type="entry name" value="Endonuclease Chain A"/>
    <property type="match status" value="1"/>
</dbReference>
<dbReference type="InterPro" id="IPR025202">
    <property type="entry name" value="PLD-like_dom"/>
</dbReference>
<dbReference type="CDD" id="cd09171">
    <property type="entry name" value="PLDc_vPLD6_like"/>
    <property type="match status" value="1"/>
</dbReference>
<proteinExistence type="inferred from homology"/>
<feature type="transmembrane region" description="Helical" evidence="27">
    <location>
        <begin position="630"/>
        <end position="654"/>
    </location>
</feature>
<dbReference type="Gene3D" id="1.10.1450.10">
    <property type="entry name" value="Tetraspanin"/>
    <property type="match status" value="1"/>
</dbReference>
<name>A0AAV2LM35_KNICA</name>
<comment type="function">
    <text evidence="26">The small GTPases Rab are key regulators of intracellular membrane trafficking, from the formation of transport vesicles to their fusion with membranes. Rabs cycle between an inactive GDP-bound form and an active GTP-bound form that is able to recruit to membranes different sets of downstream effectors directly responsible for vesicle formation, movement, tethering and fusion. RAB3D may be involved in the insulin-induced exocytosis of GLUT4-containing vesicles in adipocytes.</text>
</comment>
<keyword evidence="24" id="KW-0636">Prenylation</keyword>
<keyword evidence="14" id="KW-0547">Nucleotide-binding</keyword>
<dbReference type="PROSITE" id="PS00421">
    <property type="entry name" value="TM4_1"/>
    <property type="match status" value="1"/>
</dbReference>
<evidence type="ECO:0000256" key="15">
    <source>
        <dbReference type="ARBA" id="ARBA00022801"/>
    </source>
</evidence>
<evidence type="ECO:0000256" key="20">
    <source>
        <dbReference type="ARBA" id="ARBA00022990"/>
    </source>
</evidence>
<dbReference type="SMART" id="SM00155">
    <property type="entry name" value="PLDc"/>
    <property type="match status" value="1"/>
</dbReference>
<dbReference type="GO" id="GO:0005886">
    <property type="term" value="C:plasma membrane"/>
    <property type="evidence" value="ECO:0007669"/>
    <property type="project" value="UniProtKB-SubCell"/>
</dbReference>
<keyword evidence="9" id="KW-0488">Methylation</keyword>
<dbReference type="Proteomes" id="UP001497482">
    <property type="component" value="Chromosome 3"/>
</dbReference>
<comment type="similarity">
    <text evidence="5">Belongs to the tetraspanin (TM4SF) family.</text>
</comment>
<keyword evidence="18" id="KW-0442">Lipid degradation</keyword>
<dbReference type="InterPro" id="IPR027417">
    <property type="entry name" value="P-loop_NTPase"/>
</dbReference>
<evidence type="ECO:0000256" key="8">
    <source>
        <dbReference type="ARBA" id="ARBA00022475"/>
    </source>
</evidence>
<dbReference type="PRINTS" id="PR00259">
    <property type="entry name" value="TMFOUR"/>
</dbReference>
<evidence type="ECO:0000256" key="23">
    <source>
        <dbReference type="ARBA" id="ARBA00023288"/>
    </source>
</evidence>
<dbReference type="GO" id="GO:0003925">
    <property type="term" value="F:G protein activity"/>
    <property type="evidence" value="ECO:0007669"/>
    <property type="project" value="UniProtKB-EC"/>
</dbReference>
<dbReference type="SMART" id="SM00176">
    <property type="entry name" value="RAN"/>
    <property type="match status" value="1"/>
</dbReference>
<dbReference type="InterPro" id="IPR001736">
    <property type="entry name" value="PLipase_D/transphosphatidylase"/>
</dbReference>
<feature type="transmembrane region" description="Helical" evidence="27">
    <location>
        <begin position="551"/>
        <end position="573"/>
    </location>
</feature>
<evidence type="ECO:0000256" key="27">
    <source>
        <dbReference type="SAM" id="Phobius"/>
    </source>
</evidence>
<evidence type="ECO:0000259" key="28">
    <source>
        <dbReference type="PROSITE" id="PS50035"/>
    </source>
</evidence>
<keyword evidence="30" id="KW-1185">Reference proteome</keyword>
<evidence type="ECO:0000313" key="30">
    <source>
        <dbReference type="Proteomes" id="UP001497482"/>
    </source>
</evidence>
<dbReference type="Gene3D" id="3.40.50.300">
    <property type="entry name" value="P-loop containing nucleotide triphosphate hydrolases"/>
    <property type="match status" value="1"/>
</dbReference>
<dbReference type="GO" id="GO:0030141">
    <property type="term" value="C:secretory granule"/>
    <property type="evidence" value="ECO:0007669"/>
    <property type="project" value="UniProtKB-ARBA"/>
</dbReference>
<keyword evidence="19 27" id="KW-1133">Transmembrane helix</keyword>
<dbReference type="GO" id="GO:0046872">
    <property type="term" value="F:metal ion binding"/>
    <property type="evidence" value="ECO:0007669"/>
    <property type="project" value="UniProtKB-KW"/>
</dbReference>
<dbReference type="NCBIfam" id="TIGR00231">
    <property type="entry name" value="small_GTP"/>
    <property type="match status" value="1"/>
</dbReference>
<evidence type="ECO:0000256" key="5">
    <source>
        <dbReference type="ARBA" id="ARBA00006840"/>
    </source>
</evidence>
<dbReference type="Pfam" id="PF00071">
    <property type="entry name" value="Ras"/>
    <property type="match status" value="1"/>
</dbReference>
<dbReference type="GO" id="GO:0006887">
    <property type="term" value="P:exocytosis"/>
    <property type="evidence" value="ECO:0007669"/>
    <property type="project" value="UniProtKB-KW"/>
</dbReference>
<comment type="catalytic activity">
    <reaction evidence="25">
        <text>GTP + H2O = GDP + phosphate + H(+)</text>
        <dbReference type="Rhea" id="RHEA:19669"/>
        <dbReference type="ChEBI" id="CHEBI:15377"/>
        <dbReference type="ChEBI" id="CHEBI:15378"/>
        <dbReference type="ChEBI" id="CHEBI:37565"/>
        <dbReference type="ChEBI" id="CHEBI:43474"/>
        <dbReference type="ChEBI" id="CHEBI:58189"/>
        <dbReference type="EC" id="3.6.5.2"/>
    </reaction>
    <physiologicalReaction direction="left-to-right" evidence="25">
        <dbReference type="Rhea" id="RHEA:19670"/>
    </physiologicalReaction>
</comment>
<keyword evidence="10" id="KW-0268">Exocytosis</keyword>
<feature type="transmembrane region" description="Helical" evidence="27">
    <location>
        <begin position="6"/>
        <end position="24"/>
    </location>
</feature>
<dbReference type="PROSITE" id="PS51421">
    <property type="entry name" value="RAS"/>
    <property type="match status" value="1"/>
</dbReference>
<dbReference type="Pfam" id="PF00335">
    <property type="entry name" value="Tetraspanin"/>
    <property type="match status" value="1"/>
</dbReference>
<dbReference type="PROSITE" id="PS51420">
    <property type="entry name" value="RHO"/>
    <property type="match status" value="1"/>
</dbReference>
<reference evidence="29 30" key="1">
    <citation type="submission" date="2024-04" db="EMBL/GenBank/DDBJ databases">
        <authorList>
            <person name="Waldvogel A.-M."/>
            <person name="Schoenle A."/>
        </authorList>
    </citation>
    <scope>NUCLEOTIDE SEQUENCE [LARGE SCALE GENOMIC DNA]</scope>
</reference>
<dbReference type="FunFam" id="3.40.50.300:FF:000448">
    <property type="entry name" value="RAB3D, member RAS oncogene family"/>
    <property type="match status" value="1"/>
</dbReference>
<dbReference type="InterPro" id="IPR050305">
    <property type="entry name" value="Small_GTPase_Rab"/>
</dbReference>
<keyword evidence="12 27" id="KW-0812">Transmembrane</keyword>
<feature type="transmembrane region" description="Helical" evidence="27">
    <location>
        <begin position="600"/>
        <end position="623"/>
    </location>
</feature>
<dbReference type="EMBL" id="OZ035825">
    <property type="protein sequence ID" value="CAL1601594.1"/>
    <property type="molecule type" value="Genomic_DNA"/>
</dbReference>
<evidence type="ECO:0000256" key="11">
    <source>
        <dbReference type="ARBA" id="ARBA00022553"/>
    </source>
</evidence>
<comment type="similarity">
    <text evidence="4">Belongs to the small GTPase superfamily. Rab family.</text>
</comment>
<evidence type="ECO:0000256" key="13">
    <source>
        <dbReference type="ARBA" id="ARBA00022723"/>
    </source>
</evidence>
<dbReference type="InterPro" id="IPR005225">
    <property type="entry name" value="Small_GTP-bd"/>
</dbReference>
<organism evidence="29 30">
    <name type="scientific">Knipowitschia caucasica</name>
    <name type="common">Caucasian dwarf goby</name>
    <name type="synonym">Pomatoschistus caucasicus</name>
    <dbReference type="NCBI Taxonomy" id="637954"/>
    <lineage>
        <taxon>Eukaryota</taxon>
        <taxon>Metazoa</taxon>
        <taxon>Chordata</taxon>
        <taxon>Craniata</taxon>
        <taxon>Vertebrata</taxon>
        <taxon>Euteleostomi</taxon>
        <taxon>Actinopterygii</taxon>
        <taxon>Neopterygii</taxon>
        <taxon>Teleostei</taxon>
        <taxon>Neoteleostei</taxon>
        <taxon>Acanthomorphata</taxon>
        <taxon>Gobiaria</taxon>
        <taxon>Gobiiformes</taxon>
        <taxon>Gobioidei</taxon>
        <taxon>Gobiidae</taxon>
        <taxon>Gobiinae</taxon>
        <taxon>Knipowitschia</taxon>
    </lineage>
</organism>
<dbReference type="SUPFAM" id="SSF52540">
    <property type="entry name" value="P-loop containing nucleoside triphosphate hydrolases"/>
    <property type="match status" value="1"/>
</dbReference>
<keyword evidence="15" id="KW-0378">Hydrolase</keyword>
<dbReference type="PANTHER" id="PTHR47980">
    <property type="entry name" value="LD44762P"/>
    <property type="match status" value="1"/>
</dbReference>
<evidence type="ECO:0000256" key="3">
    <source>
        <dbReference type="ARBA" id="ARBA00004342"/>
    </source>
</evidence>
<keyword evidence="13" id="KW-0479">Metal-binding</keyword>
<dbReference type="InterPro" id="IPR008952">
    <property type="entry name" value="Tetraspanin_EC2_sf"/>
</dbReference>
<evidence type="ECO:0000313" key="29">
    <source>
        <dbReference type="EMBL" id="CAL1601594.1"/>
    </source>
</evidence>
<keyword evidence="23" id="KW-0449">Lipoprotein</keyword>
<dbReference type="GO" id="GO:0017157">
    <property type="term" value="P:regulation of exocytosis"/>
    <property type="evidence" value="ECO:0007669"/>
    <property type="project" value="UniProtKB-ARBA"/>
</dbReference>
<keyword evidence="22 27" id="KW-0472">Membrane</keyword>
<evidence type="ECO:0000256" key="7">
    <source>
        <dbReference type="ARBA" id="ARBA00022448"/>
    </source>
</evidence>
<dbReference type="GO" id="GO:0015031">
    <property type="term" value="P:protein transport"/>
    <property type="evidence" value="ECO:0007669"/>
    <property type="project" value="UniProtKB-KW"/>
</dbReference>
<evidence type="ECO:0000256" key="26">
    <source>
        <dbReference type="ARBA" id="ARBA00060086"/>
    </source>
</evidence>
<dbReference type="InterPro" id="IPR018503">
    <property type="entry name" value="Tetraspanin_CS"/>
</dbReference>
<protein>
    <recommendedName>
        <fullName evidence="6">small monomeric GTPase</fullName>
        <ecNumber evidence="6">3.6.5.2</ecNumber>
    </recommendedName>
</protein>
<dbReference type="SMART" id="SM00174">
    <property type="entry name" value="RHO"/>
    <property type="match status" value="1"/>
</dbReference>
<dbReference type="PROSITE" id="PS50035">
    <property type="entry name" value="PLD"/>
    <property type="match status" value="1"/>
</dbReference>
<dbReference type="InterPro" id="IPR001806">
    <property type="entry name" value="Small_GTPase"/>
</dbReference>
<evidence type="ECO:0000256" key="24">
    <source>
        <dbReference type="ARBA" id="ARBA00023289"/>
    </source>
</evidence>
<evidence type="ECO:0000256" key="17">
    <source>
        <dbReference type="ARBA" id="ARBA00022927"/>
    </source>
</evidence>
<evidence type="ECO:0000256" key="1">
    <source>
        <dbReference type="ARBA" id="ARBA00001946"/>
    </source>
</evidence>
<comment type="subcellular location">
    <subcellularLocation>
        <location evidence="3">Cell membrane</location>
        <topology evidence="3">Lipid-anchor</topology>
        <orientation evidence="3">Cytoplasmic side</orientation>
    </subcellularLocation>
    <subcellularLocation>
        <location evidence="2">Membrane</location>
        <topology evidence="2">Multi-pass membrane protein</topology>
    </subcellularLocation>
</comment>
<evidence type="ECO:0000256" key="10">
    <source>
        <dbReference type="ARBA" id="ARBA00022483"/>
    </source>
</evidence>
<dbReference type="SMART" id="SM00173">
    <property type="entry name" value="RAS"/>
    <property type="match status" value="1"/>
</dbReference>
<keyword evidence="8" id="KW-1003">Cell membrane</keyword>
<sequence>MWTVKVIGLSALAVSVSVELLCWLRQRYKARRTLNEVIFFPSELACVEHLFSPSLAFACYCALPHGIETSFSRLLRHILSASSSLDLCVFAFSNMALARAVLALHEKGVIIRVLSDKDYVAITGSQIGPLRKAGICVRCGLGSMYTYMHHKFAVVDGSLLITGSLNWTLTAVQANMENLIVTTEPELLRPFIQEFNRLWRLYDPAQTCSVTAVVHVNHREERMKMRHMVVVLFYFEAPRWKLLCSFCGGRWSRRFLLLNVESEQHQHDARLRAHPEMASAREPGQQSQEQRDDADQNFDYMFKLLLIGNSSVGKTSFLFRYADDSFTSAFVSTVGIDFKVKTIYRKDKKVKLQIWDTAGQERYRTITTAYYRGAMGFLLMYDITSQNSFCAVEDWATQIKTYSWDNAQVVLVGNKLDLEEDRQVPTAEARRLATELGFLFFEASAKDNVQVKQVFDGLVDVICERMDSGLDGDTALADVADVAPEGLPPDQGAQKGCAYLPQNAVCETREQIKEAYDTCGDTDLQTLNANDLSRAHVYCAKMCCTGLLKTMMFIFNGVIFLAGAAILAVGIWVQVDSGSLLSILGDIKDAPPGLDQLANVSYLLIAVGAVLLVIGFLGCCGAVKESRCMLLTFFSIVLILFIIEVAAAIVVLVFDDLAEQLLKGLEVEVREDITNNYGNNNQTTGLWNNTMEQFKCCGFANYTDFENSTFVSDFRRYPTPCCNATYIDGGPCLLSGAKDSKITGCFETLLEFIKENAVIVAGVALGIAVLEIAAMVVSMVLYKDIGRKA</sequence>
<evidence type="ECO:0000256" key="14">
    <source>
        <dbReference type="ARBA" id="ARBA00022741"/>
    </source>
</evidence>
<dbReference type="GO" id="GO:0005525">
    <property type="term" value="F:GTP binding"/>
    <property type="evidence" value="ECO:0007669"/>
    <property type="project" value="UniProtKB-KW"/>
</dbReference>
<keyword evidence="11" id="KW-0597">Phosphoprotein</keyword>
<dbReference type="SUPFAM" id="SSF48652">
    <property type="entry name" value="Tetraspanin"/>
    <property type="match status" value="1"/>
</dbReference>
<evidence type="ECO:0000256" key="12">
    <source>
        <dbReference type="ARBA" id="ARBA00022692"/>
    </source>
</evidence>
<dbReference type="CDD" id="cd03156">
    <property type="entry name" value="uroplakin_I_like_LEL"/>
    <property type="match status" value="1"/>
</dbReference>
<dbReference type="SMART" id="SM00175">
    <property type="entry name" value="RAB"/>
    <property type="match status" value="1"/>
</dbReference>
<keyword evidence="21" id="KW-0342">GTP-binding</keyword>
<accession>A0AAV2LM35</accession>
<feature type="domain" description="PLD phosphodiesterase" evidence="28">
    <location>
        <begin position="144"/>
        <end position="171"/>
    </location>
</feature>
<evidence type="ECO:0000256" key="16">
    <source>
        <dbReference type="ARBA" id="ARBA00022842"/>
    </source>
</evidence>
<evidence type="ECO:0000256" key="9">
    <source>
        <dbReference type="ARBA" id="ARBA00022481"/>
    </source>
</evidence>
<evidence type="ECO:0000256" key="22">
    <source>
        <dbReference type="ARBA" id="ARBA00023136"/>
    </source>
</evidence>